<dbReference type="Pfam" id="PF00447">
    <property type="entry name" value="HSF_DNA-bind"/>
    <property type="match status" value="1"/>
</dbReference>
<dbReference type="EMBL" id="HBNS01002142">
    <property type="protein sequence ID" value="CAE4581346.1"/>
    <property type="molecule type" value="Transcribed_RNA"/>
</dbReference>
<dbReference type="PANTHER" id="PTHR10015:SF206">
    <property type="entry name" value="HSF-TYPE DNA-BINDING DOMAIN-CONTAINING PROTEIN"/>
    <property type="match status" value="1"/>
</dbReference>
<dbReference type="InterPro" id="IPR036390">
    <property type="entry name" value="WH_DNA-bd_sf"/>
</dbReference>
<dbReference type="GO" id="GO:0003700">
    <property type="term" value="F:DNA-binding transcription factor activity"/>
    <property type="evidence" value="ECO:0007669"/>
    <property type="project" value="InterPro"/>
</dbReference>
<evidence type="ECO:0000259" key="5">
    <source>
        <dbReference type="SMART" id="SM00415"/>
    </source>
</evidence>
<dbReference type="SUPFAM" id="SSF46785">
    <property type="entry name" value="Winged helix' DNA-binding domain"/>
    <property type="match status" value="1"/>
</dbReference>
<dbReference type="InterPro" id="IPR036388">
    <property type="entry name" value="WH-like_DNA-bd_sf"/>
</dbReference>
<evidence type="ECO:0000313" key="6">
    <source>
        <dbReference type="EMBL" id="CAE4581346.1"/>
    </source>
</evidence>
<dbReference type="AlphaFoldDB" id="A0A7S4VFJ7"/>
<dbReference type="Gene3D" id="1.10.10.10">
    <property type="entry name" value="Winged helix-like DNA-binding domain superfamily/Winged helix DNA-binding domain"/>
    <property type="match status" value="1"/>
</dbReference>
<evidence type="ECO:0000256" key="1">
    <source>
        <dbReference type="ARBA" id="ARBA00004123"/>
    </source>
</evidence>
<keyword evidence="3" id="KW-0539">Nucleus</keyword>
<accession>A0A7S4VFJ7</accession>
<evidence type="ECO:0000256" key="3">
    <source>
        <dbReference type="ARBA" id="ARBA00023242"/>
    </source>
</evidence>
<comment type="similarity">
    <text evidence="4">Belongs to the HSF family.</text>
</comment>
<protein>
    <recommendedName>
        <fullName evidence="5">HSF-type DNA-binding domain-containing protein</fullName>
    </recommendedName>
</protein>
<proteinExistence type="inferred from homology"/>
<name>A0A7S4VFJ7_9STRA</name>
<dbReference type="GO" id="GO:0005634">
    <property type="term" value="C:nucleus"/>
    <property type="evidence" value="ECO:0007669"/>
    <property type="project" value="UniProtKB-SubCell"/>
</dbReference>
<dbReference type="PANTHER" id="PTHR10015">
    <property type="entry name" value="HEAT SHOCK TRANSCRIPTION FACTOR"/>
    <property type="match status" value="1"/>
</dbReference>
<reference evidence="6" key="1">
    <citation type="submission" date="2021-01" db="EMBL/GenBank/DDBJ databases">
        <authorList>
            <person name="Corre E."/>
            <person name="Pelletier E."/>
            <person name="Niang G."/>
            <person name="Scheremetjew M."/>
            <person name="Finn R."/>
            <person name="Kale V."/>
            <person name="Holt S."/>
            <person name="Cochrane G."/>
            <person name="Meng A."/>
            <person name="Brown T."/>
            <person name="Cohen L."/>
        </authorList>
    </citation>
    <scope>NUCLEOTIDE SEQUENCE</scope>
    <source>
        <strain evidence="6">GSO104</strain>
    </source>
</reference>
<organism evidence="6">
    <name type="scientific">Ditylum brightwellii</name>
    <dbReference type="NCBI Taxonomy" id="49249"/>
    <lineage>
        <taxon>Eukaryota</taxon>
        <taxon>Sar</taxon>
        <taxon>Stramenopiles</taxon>
        <taxon>Ochrophyta</taxon>
        <taxon>Bacillariophyta</taxon>
        <taxon>Mediophyceae</taxon>
        <taxon>Lithodesmiophycidae</taxon>
        <taxon>Lithodesmiales</taxon>
        <taxon>Lithodesmiaceae</taxon>
        <taxon>Ditylum</taxon>
    </lineage>
</organism>
<evidence type="ECO:0000256" key="2">
    <source>
        <dbReference type="ARBA" id="ARBA00023125"/>
    </source>
</evidence>
<keyword evidence="2" id="KW-0238">DNA-binding</keyword>
<dbReference type="GO" id="GO:0043565">
    <property type="term" value="F:sequence-specific DNA binding"/>
    <property type="evidence" value="ECO:0007669"/>
    <property type="project" value="InterPro"/>
</dbReference>
<sequence length="288" mass="33311">MEALTCHEAESMVTWLPDKEAFEIINPTEFSFKILPKFFRYIQFDSFARRLHRWGFRKVNKGPDGGAFYHPLFRRDNPGLCIHMRCEKKKKRRTAGKPGAAQRNSNSCVQNKVDEPQAKDLFSNHDKVSRDDYKATEKEIQTKMNDKVITPIQHIQVSTAYNSSPRRWSGTVPIDLNSCPLPLNSSLLPPNITSLFFGREVEHSLKSKSCLCHQIERSIDQDLEQVYNSVIKNLPLMRGMCMKKGEPDEMLAVVQIQHRQLMKNTQQSRAKLQESGILINRHHVEMLF</sequence>
<dbReference type="SMART" id="SM00415">
    <property type="entry name" value="HSF"/>
    <property type="match status" value="1"/>
</dbReference>
<feature type="domain" description="HSF-type DNA-binding" evidence="5">
    <location>
        <begin position="7"/>
        <end position="87"/>
    </location>
</feature>
<gene>
    <name evidence="6" type="ORF">DBRI00130_LOCUS1714</name>
</gene>
<dbReference type="InterPro" id="IPR000232">
    <property type="entry name" value="HSF_DNA-bd"/>
</dbReference>
<comment type="subcellular location">
    <subcellularLocation>
        <location evidence="1">Nucleus</location>
    </subcellularLocation>
</comment>
<evidence type="ECO:0000256" key="4">
    <source>
        <dbReference type="RuleBase" id="RU004020"/>
    </source>
</evidence>